<dbReference type="AlphaFoldDB" id="A0A161XFQ3"/>
<feature type="compositionally biased region" description="Polar residues" evidence="1">
    <location>
        <begin position="60"/>
        <end position="74"/>
    </location>
</feature>
<evidence type="ECO:0000256" key="1">
    <source>
        <dbReference type="SAM" id="MobiDB-lite"/>
    </source>
</evidence>
<feature type="transmembrane region" description="Helical" evidence="2">
    <location>
        <begin position="143"/>
        <end position="164"/>
    </location>
</feature>
<reference evidence="3 4" key="2">
    <citation type="journal article" date="2018" name="Nature">
        <title>Mutant phenotypes for thousands of bacterial genes of unknown function.</title>
        <authorList>
            <person name="Price M.N."/>
            <person name="Wetmore K.M."/>
            <person name="Waters R.J."/>
            <person name="Callaghan M."/>
            <person name="Ray J."/>
            <person name="Liu H."/>
            <person name="Kuehl J.V."/>
            <person name="Melnyk R.A."/>
            <person name="Lamson J.S."/>
            <person name="Suh Y."/>
            <person name="Carlson H.K."/>
            <person name="Esquivel Z."/>
            <person name="Sadeeshkumar H."/>
            <person name="Chakraborty R."/>
            <person name="Zane G.M."/>
            <person name="Rubin B.E."/>
            <person name="Wall J.D."/>
            <person name="Visel A."/>
            <person name="Bristow J."/>
            <person name="Blow M.J."/>
            <person name="Arkin A.P."/>
            <person name="Deutschbauer A.M."/>
        </authorList>
    </citation>
    <scope>NUCLEOTIDE SEQUENCE [LARGE SCALE GENOMIC DNA]</scope>
    <source>
        <strain evidence="3 4">FW300-N1B4</strain>
    </source>
</reference>
<sequence>MIRISLDLTDATKNEYDTYMGSRLREYVIGDLARDFRGCEVQIESAGGPHAIERCESREVGNSSHAGSDDIGNQKSKRLGPFPITERVGEILPSALLGVGLLFFVLGFIYNQSEFTSSVCFWIATASLLGGAGFAMQKPIKNTLVAVNVGFCFLAVTFAVIQTLRLFGNA</sequence>
<reference evidence="4" key="1">
    <citation type="submission" date="2016-03" db="EMBL/GenBank/DDBJ databases">
        <authorList>
            <person name="Ray J."/>
            <person name="Price M."/>
            <person name="Deutschbauer A."/>
        </authorList>
    </citation>
    <scope>NUCLEOTIDE SEQUENCE [LARGE SCALE GENOMIC DNA]</scope>
    <source>
        <strain evidence="4">FW300-N1B4</strain>
    </source>
</reference>
<feature type="region of interest" description="Disordered" evidence="1">
    <location>
        <begin position="58"/>
        <end position="78"/>
    </location>
</feature>
<keyword evidence="2" id="KW-0472">Membrane</keyword>
<feature type="transmembrane region" description="Helical" evidence="2">
    <location>
        <begin position="116"/>
        <end position="136"/>
    </location>
</feature>
<protein>
    <recommendedName>
        <fullName evidence="5">Transmembrane protein</fullName>
    </recommendedName>
</protein>
<comment type="caution">
    <text evidence="3">The sequence shown here is derived from an EMBL/GenBank/DDBJ whole genome shotgun (WGS) entry which is preliminary data.</text>
</comment>
<evidence type="ECO:0000313" key="4">
    <source>
        <dbReference type="Proteomes" id="UP000076489"/>
    </source>
</evidence>
<keyword evidence="2" id="KW-1133">Transmembrane helix</keyword>
<evidence type="ECO:0008006" key="5">
    <source>
        <dbReference type="Google" id="ProtNLM"/>
    </source>
</evidence>
<dbReference type="Proteomes" id="UP000076489">
    <property type="component" value="Unassembled WGS sequence"/>
</dbReference>
<accession>A0A161XFQ3</accession>
<organism evidence="3 4">
    <name type="scientific">Pseudomonas fluorescens</name>
    <dbReference type="NCBI Taxonomy" id="294"/>
    <lineage>
        <taxon>Bacteria</taxon>
        <taxon>Pseudomonadati</taxon>
        <taxon>Pseudomonadota</taxon>
        <taxon>Gammaproteobacteria</taxon>
        <taxon>Pseudomonadales</taxon>
        <taxon>Pseudomonadaceae</taxon>
        <taxon>Pseudomonas</taxon>
    </lineage>
</organism>
<evidence type="ECO:0000256" key="2">
    <source>
        <dbReference type="SAM" id="Phobius"/>
    </source>
</evidence>
<gene>
    <name evidence="3" type="ORF">A1D17_03610</name>
</gene>
<keyword evidence="2" id="KW-0812">Transmembrane</keyword>
<dbReference type="OrthoDB" id="7033701at2"/>
<dbReference type="EMBL" id="LUKJ01000002">
    <property type="protein sequence ID" value="KZN20638.1"/>
    <property type="molecule type" value="Genomic_DNA"/>
</dbReference>
<feature type="transmembrane region" description="Helical" evidence="2">
    <location>
        <begin position="91"/>
        <end position="110"/>
    </location>
</feature>
<evidence type="ECO:0000313" key="3">
    <source>
        <dbReference type="EMBL" id="KZN20638.1"/>
    </source>
</evidence>
<name>A0A161XFQ3_PSEFL</name>
<proteinExistence type="predicted"/>